<dbReference type="GeneID" id="72467432"/>
<dbReference type="EMBL" id="BPUB01000001">
    <property type="protein sequence ID" value="GJG58531.1"/>
    <property type="molecule type" value="Genomic_DNA"/>
</dbReference>
<dbReference type="CDD" id="cd06223">
    <property type="entry name" value="PRTases_typeI"/>
    <property type="match status" value="1"/>
</dbReference>
<dbReference type="Proteomes" id="UP000825483">
    <property type="component" value="Unassembled WGS sequence"/>
</dbReference>
<sequence>MSSSFFSRFIDVLAPASCPICGNRLSADERFLCAGCLLQLPFTGFEANPGDNPIAETLRWHFPVEKCASLLSYRPGSAISKLLLSLKFFNHPEYGTELGRIMASEFQSAGFFDGITTLFPLPLTRKRQRQRGYNQSLEICRGISEITGIAITTKGMTRSEGNAPQSSLPHDKRYENVKNVFHLTDPSIFQGQHILIVDDILTTGSTVTACAKEILKAGDVKISIATIGYAGQ</sequence>
<evidence type="ECO:0000259" key="2">
    <source>
        <dbReference type="Pfam" id="PF00156"/>
    </source>
</evidence>
<protein>
    <submittedName>
        <fullName evidence="3">Amidophosphoribosyltransferase</fullName>
    </submittedName>
</protein>
<reference evidence="3" key="1">
    <citation type="journal article" date="2022" name="Int. J. Syst. Evol. Microbiol.">
        <title>Prevotella lacticifex sp. nov., isolated from the rumen of cows.</title>
        <authorList>
            <person name="Shinkai T."/>
            <person name="Ikeyama N."/>
            <person name="Kumagai M."/>
            <person name="Ohmori H."/>
            <person name="Sakamoto M."/>
            <person name="Ohkuma M."/>
            <person name="Mitsumori M."/>
        </authorList>
    </citation>
    <scope>NUCLEOTIDE SEQUENCE</scope>
    <source>
        <strain evidence="3">R5076</strain>
    </source>
</reference>
<name>A0A9R1C9J5_9BACT</name>
<dbReference type="InterPro" id="IPR051910">
    <property type="entry name" value="ComF/GntX_DNA_util-trans"/>
</dbReference>
<evidence type="ECO:0000313" key="3">
    <source>
        <dbReference type="EMBL" id="GJG58531.1"/>
    </source>
</evidence>
<comment type="similarity">
    <text evidence="1">Belongs to the ComF/GntX family.</text>
</comment>
<dbReference type="PANTHER" id="PTHR47505">
    <property type="entry name" value="DNA UTILIZATION PROTEIN YHGH"/>
    <property type="match status" value="1"/>
</dbReference>
<dbReference type="RefSeq" id="WP_223926227.1">
    <property type="nucleotide sequence ID" value="NZ_BPTU01000001.1"/>
</dbReference>
<evidence type="ECO:0000256" key="1">
    <source>
        <dbReference type="ARBA" id="ARBA00008007"/>
    </source>
</evidence>
<dbReference type="InterPro" id="IPR029057">
    <property type="entry name" value="PRTase-like"/>
</dbReference>
<comment type="caution">
    <text evidence="3">The sequence shown here is derived from an EMBL/GenBank/DDBJ whole genome shotgun (WGS) entry which is preliminary data.</text>
</comment>
<dbReference type="InterPro" id="IPR000836">
    <property type="entry name" value="PRTase_dom"/>
</dbReference>
<proteinExistence type="inferred from homology"/>
<dbReference type="Gene3D" id="3.40.50.2020">
    <property type="match status" value="1"/>
</dbReference>
<keyword evidence="4" id="KW-1185">Reference proteome</keyword>
<dbReference type="AlphaFoldDB" id="A0A9R1C9J5"/>
<feature type="domain" description="Phosphoribosyltransferase" evidence="2">
    <location>
        <begin position="170"/>
        <end position="227"/>
    </location>
</feature>
<accession>A0A9R1C9J5</accession>
<gene>
    <name evidence="3" type="ORF">PRLR5076_13820</name>
</gene>
<evidence type="ECO:0000313" key="4">
    <source>
        <dbReference type="Proteomes" id="UP000825483"/>
    </source>
</evidence>
<organism evidence="3 4">
    <name type="scientific">Prevotella lacticifex</name>
    <dbReference type="NCBI Taxonomy" id="2854755"/>
    <lineage>
        <taxon>Bacteria</taxon>
        <taxon>Pseudomonadati</taxon>
        <taxon>Bacteroidota</taxon>
        <taxon>Bacteroidia</taxon>
        <taxon>Bacteroidales</taxon>
        <taxon>Prevotellaceae</taxon>
        <taxon>Prevotella</taxon>
    </lineage>
</organism>
<dbReference type="Pfam" id="PF00156">
    <property type="entry name" value="Pribosyltran"/>
    <property type="match status" value="1"/>
</dbReference>
<dbReference type="SUPFAM" id="SSF53271">
    <property type="entry name" value="PRTase-like"/>
    <property type="match status" value="1"/>
</dbReference>
<dbReference type="PANTHER" id="PTHR47505:SF1">
    <property type="entry name" value="DNA UTILIZATION PROTEIN YHGH"/>
    <property type="match status" value="1"/>
</dbReference>